<feature type="compositionally biased region" description="Polar residues" evidence="1">
    <location>
        <begin position="170"/>
        <end position="181"/>
    </location>
</feature>
<gene>
    <name evidence="2" type="ORF">VOLCADRAFT_88047</name>
</gene>
<evidence type="ECO:0000313" key="2">
    <source>
        <dbReference type="EMBL" id="EFJ51330.1"/>
    </source>
</evidence>
<proteinExistence type="predicted"/>
<feature type="compositionally biased region" description="Basic and acidic residues" evidence="1">
    <location>
        <begin position="375"/>
        <end position="391"/>
    </location>
</feature>
<organism evidence="3">
    <name type="scientific">Volvox carteri f. nagariensis</name>
    <dbReference type="NCBI Taxonomy" id="3068"/>
    <lineage>
        <taxon>Eukaryota</taxon>
        <taxon>Viridiplantae</taxon>
        <taxon>Chlorophyta</taxon>
        <taxon>core chlorophytes</taxon>
        <taxon>Chlorophyceae</taxon>
        <taxon>CS clade</taxon>
        <taxon>Chlamydomonadales</taxon>
        <taxon>Volvocaceae</taxon>
        <taxon>Volvox</taxon>
    </lineage>
</organism>
<evidence type="ECO:0000313" key="3">
    <source>
        <dbReference type="Proteomes" id="UP000001058"/>
    </source>
</evidence>
<dbReference type="RefSeq" id="XP_002947797.1">
    <property type="nucleotide sequence ID" value="XM_002947751.1"/>
</dbReference>
<feature type="compositionally biased region" description="Basic and acidic residues" evidence="1">
    <location>
        <begin position="398"/>
        <end position="412"/>
    </location>
</feature>
<feature type="compositionally biased region" description="Low complexity" evidence="1">
    <location>
        <begin position="423"/>
        <end position="432"/>
    </location>
</feature>
<protein>
    <submittedName>
        <fullName evidence="2">Uncharacterized protein</fullName>
    </submittedName>
</protein>
<feature type="compositionally biased region" description="Polar residues" evidence="1">
    <location>
        <begin position="138"/>
        <end position="150"/>
    </location>
</feature>
<feature type="compositionally biased region" description="Basic and acidic residues" evidence="1">
    <location>
        <begin position="302"/>
        <end position="312"/>
    </location>
</feature>
<name>D8TMX9_VOLCA</name>
<accession>D8TMX9</accession>
<dbReference type="EMBL" id="GL378328">
    <property type="protein sequence ID" value="EFJ51330.1"/>
    <property type="molecule type" value="Genomic_DNA"/>
</dbReference>
<feature type="compositionally biased region" description="Low complexity" evidence="1">
    <location>
        <begin position="30"/>
        <end position="43"/>
    </location>
</feature>
<feature type="compositionally biased region" description="Low complexity" evidence="1">
    <location>
        <begin position="608"/>
        <end position="618"/>
    </location>
</feature>
<feature type="compositionally biased region" description="Basic and acidic residues" evidence="1">
    <location>
        <begin position="261"/>
        <end position="272"/>
    </location>
</feature>
<sequence length="695" mass="74280">MFQSYWQRLADSIKGQNTPSVGKQAGSEPQQQQQQASATSTTAEGPVEAAGSSLPQNNTGKRPQPLLIPAPPPSPPAAPKCYFPDAKEFFHLMHHVMQAANWNITPRQQSQQVEEADVEDIEVDLEDVQELSPIPTATPGSQPASLNGKQASGGSGAGAPAPPFGPHGRTSGTLFQQSPSNLGPGRAAAGTHTQPRSNSGQNATEEQQRGGHDDDDEEEEEEEDGVEEFTAEAESPPPGSSPTALIYSQQRQQQENDEQEREQGKEHEKQEEEQPYLQQTLQQRVRGSFGSTPAEESSCGQDKLRQTQERQPMRCTQSLHGQQQQQGSEDAELSARQDEEEDGGRQRSRSPSPSSDSDFDDDDEEEEVEEPAGDGVRKEEKGVQEVMADREWPEDEMVERGEGDGRLGEAARAEGGPHNWFAEEQQQLQQQERGGGEEEIEEEEEQEEEEDLGAGAGGKDANSVVAAAHDTGGRAEFPEASVVKPEADPTPQPPPSLQPPQKEVEPQQPQPQQRPLSAGGRKPAAGPHAPIRPSPLGQSSRRGGGSSGGNALARQDSGFSDGSDLSLPGEYERYGACSSDDDEAADRQYEQALNAAGGQLAPGTAGRASVTSTPAAAGGAAGGCGTGAAGSTAGVSLADVAVSPGGMPRKSGYENPIWRDVLEDEDPEVRREIEDWVALKVLVRNVKQTTDRRSF</sequence>
<keyword evidence="3" id="KW-1185">Reference proteome</keyword>
<feature type="region of interest" description="Disordered" evidence="1">
    <location>
        <begin position="1"/>
        <end position="82"/>
    </location>
</feature>
<dbReference type="Proteomes" id="UP000001058">
    <property type="component" value="Unassembled WGS sequence"/>
</dbReference>
<feature type="compositionally biased region" description="Acidic residues" evidence="1">
    <location>
        <begin position="357"/>
        <end position="372"/>
    </location>
</feature>
<dbReference type="GeneID" id="9620834"/>
<reference evidence="2 3" key="1">
    <citation type="journal article" date="2010" name="Science">
        <title>Genomic analysis of organismal complexity in the multicellular green alga Volvox carteri.</title>
        <authorList>
            <person name="Prochnik S.E."/>
            <person name="Umen J."/>
            <person name="Nedelcu A.M."/>
            <person name="Hallmann A."/>
            <person name="Miller S.M."/>
            <person name="Nishii I."/>
            <person name="Ferris P."/>
            <person name="Kuo A."/>
            <person name="Mitros T."/>
            <person name="Fritz-Laylin L.K."/>
            <person name="Hellsten U."/>
            <person name="Chapman J."/>
            <person name="Simakov O."/>
            <person name="Rensing S.A."/>
            <person name="Terry A."/>
            <person name="Pangilinan J."/>
            <person name="Kapitonov V."/>
            <person name="Jurka J."/>
            <person name="Salamov A."/>
            <person name="Shapiro H."/>
            <person name="Schmutz J."/>
            <person name="Grimwood J."/>
            <person name="Lindquist E."/>
            <person name="Lucas S."/>
            <person name="Grigoriev I.V."/>
            <person name="Schmitt R."/>
            <person name="Kirk D."/>
            <person name="Rokhsar D.S."/>
        </authorList>
    </citation>
    <scope>NUCLEOTIDE SEQUENCE [LARGE SCALE GENOMIC DNA]</scope>
    <source>
        <strain evidence="3">f. Nagariensis / Eve</strain>
    </source>
</reference>
<feature type="compositionally biased region" description="Acidic residues" evidence="1">
    <location>
        <begin position="114"/>
        <end position="129"/>
    </location>
</feature>
<feature type="compositionally biased region" description="Pro residues" evidence="1">
    <location>
        <begin position="488"/>
        <end position="498"/>
    </location>
</feature>
<feature type="compositionally biased region" description="Polar residues" evidence="1">
    <location>
        <begin position="276"/>
        <end position="300"/>
    </location>
</feature>
<dbReference type="KEGG" id="vcn:VOLCADRAFT_88047"/>
<dbReference type="AlphaFoldDB" id="D8TMX9"/>
<feature type="compositionally biased region" description="Low complexity" evidence="1">
    <location>
        <begin position="506"/>
        <end position="515"/>
    </location>
</feature>
<feature type="compositionally biased region" description="Acidic residues" evidence="1">
    <location>
        <begin position="437"/>
        <end position="452"/>
    </location>
</feature>
<feature type="compositionally biased region" description="Polar residues" evidence="1">
    <location>
        <begin position="191"/>
        <end position="204"/>
    </location>
</feature>
<dbReference type="InParanoid" id="D8TMX9"/>
<feature type="region of interest" description="Disordered" evidence="1">
    <location>
        <begin position="106"/>
        <end position="629"/>
    </location>
</feature>
<feature type="compositionally biased region" description="Gly residues" evidence="1">
    <location>
        <begin position="619"/>
        <end position="628"/>
    </location>
</feature>
<feature type="compositionally biased region" description="Acidic residues" evidence="1">
    <location>
        <begin position="213"/>
        <end position="231"/>
    </location>
</feature>
<evidence type="ECO:0000256" key="1">
    <source>
        <dbReference type="SAM" id="MobiDB-lite"/>
    </source>
</evidence>
<feature type="compositionally biased region" description="Low complexity" evidence="1">
    <location>
        <begin position="556"/>
        <end position="567"/>
    </location>
</feature>
<feature type="compositionally biased region" description="Pro residues" evidence="1">
    <location>
        <begin position="66"/>
        <end position="78"/>
    </location>
</feature>